<dbReference type="Proteomes" id="UP000320496">
    <property type="component" value="Chromosome"/>
</dbReference>
<dbReference type="SUPFAM" id="SSF53448">
    <property type="entry name" value="Nucleotide-diphospho-sugar transferases"/>
    <property type="match status" value="2"/>
</dbReference>
<dbReference type="GO" id="GO:0016740">
    <property type="term" value="F:transferase activity"/>
    <property type="evidence" value="ECO:0007669"/>
    <property type="project" value="UniProtKB-KW"/>
</dbReference>
<dbReference type="EMBL" id="CP036275">
    <property type="protein sequence ID" value="QDU39663.1"/>
    <property type="molecule type" value="Genomic_DNA"/>
</dbReference>
<organism evidence="3 4">
    <name type="scientific">Maioricimonas rarisocia</name>
    <dbReference type="NCBI Taxonomy" id="2528026"/>
    <lineage>
        <taxon>Bacteria</taxon>
        <taxon>Pseudomonadati</taxon>
        <taxon>Planctomycetota</taxon>
        <taxon>Planctomycetia</taxon>
        <taxon>Planctomycetales</taxon>
        <taxon>Planctomycetaceae</taxon>
        <taxon>Maioricimonas</taxon>
    </lineage>
</organism>
<feature type="region of interest" description="Disordered" evidence="1">
    <location>
        <begin position="1"/>
        <end position="40"/>
    </location>
</feature>
<dbReference type="PANTHER" id="PTHR43685:SF2">
    <property type="entry name" value="GLYCOSYLTRANSFERASE 2-LIKE DOMAIN-CONTAINING PROTEIN"/>
    <property type="match status" value="1"/>
</dbReference>
<dbReference type="Gene3D" id="3.90.550.10">
    <property type="entry name" value="Spore Coat Polysaccharide Biosynthesis Protein SpsA, Chain A"/>
    <property type="match status" value="1"/>
</dbReference>
<sequence>MPILKDVTPARRTDTQAQSPGGARTGGAGPEGAPTACGGRPTPATELGVAVVIICHNQGEWLADALGSVLAQTRMPAEIVIVDDASDDATAREVARQHADRVRYLRIEARHPWHARAAGLRATTSPLLIFLDADDLLAEDCIAEGLKGFTDRNVAGVYSDFVRFGRLHRRSRFPAEADARLLRRENVIHSATIVRRDALDVAGAFEGPVPDTKQPEDYFVWLKVADQGFRFVRQSSLLFYRAHIDRPSRSDLRTGSYYERHGLARQRVAIGIPVAGRRHLWPRLSRWLADQTWPHNQLQLILLDTSDDAAFRRDVRQWMAACDYGDVRVITFQPDEPGLADQPRTSANARQVDRAMCRIYNRLRTAVDSPWLLVLEDDVFPPVDVVPRLMRSMDKHVGTVSAPYLSRQGDYVLWSAPAGTAPGGQFATCGRIRERGRGVEAITAAGFGCVLMRTELIRGHVFSQHPGESWFDPAFYVAAGEAGWQHRVDWSCEAEHAVSLRF</sequence>
<accession>A0A517ZAY5</accession>
<dbReference type="InterPro" id="IPR029044">
    <property type="entry name" value="Nucleotide-diphossugar_trans"/>
</dbReference>
<dbReference type="PANTHER" id="PTHR43685">
    <property type="entry name" value="GLYCOSYLTRANSFERASE"/>
    <property type="match status" value="1"/>
</dbReference>
<evidence type="ECO:0000313" key="3">
    <source>
        <dbReference type="EMBL" id="QDU39663.1"/>
    </source>
</evidence>
<dbReference type="CDD" id="cd00761">
    <property type="entry name" value="Glyco_tranf_GTA_type"/>
    <property type="match status" value="1"/>
</dbReference>
<keyword evidence="3" id="KW-0808">Transferase</keyword>
<dbReference type="RefSeq" id="WP_197443618.1">
    <property type="nucleotide sequence ID" value="NZ_CP036275.1"/>
</dbReference>
<reference evidence="3 4" key="1">
    <citation type="submission" date="2019-02" db="EMBL/GenBank/DDBJ databases">
        <title>Deep-cultivation of Planctomycetes and their phenomic and genomic characterization uncovers novel biology.</title>
        <authorList>
            <person name="Wiegand S."/>
            <person name="Jogler M."/>
            <person name="Boedeker C."/>
            <person name="Pinto D."/>
            <person name="Vollmers J."/>
            <person name="Rivas-Marin E."/>
            <person name="Kohn T."/>
            <person name="Peeters S.H."/>
            <person name="Heuer A."/>
            <person name="Rast P."/>
            <person name="Oberbeckmann S."/>
            <person name="Bunk B."/>
            <person name="Jeske O."/>
            <person name="Meyerdierks A."/>
            <person name="Storesund J.E."/>
            <person name="Kallscheuer N."/>
            <person name="Luecker S."/>
            <person name="Lage O.M."/>
            <person name="Pohl T."/>
            <person name="Merkel B.J."/>
            <person name="Hornburger P."/>
            <person name="Mueller R.-W."/>
            <person name="Bruemmer F."/>
            <person name="Labrenz M."/>
            <person name="Spormann A.M."/>
            <person name="Op den Camp H."/>
            <person name="Overmann J."/>
            <person name="Amann R."/>
            <person name="Jetten M.S.M."/>
            <person name="Mascher T."/>
            <person name="Medema M.H."/>
            <person name="Devos D.P."/>
            <person name="Kaster A.-K."/>
            <person name="Ovreas L."/>
            <person name="Rohde M."/>
            <person name="Galperin M.Y."/>
            <person name="Jogler C."/>
        </authorList>
    </citation>
    <scope>NUCLEOTIDE SEQUENCE [LARGE SCALE GENOMIC DNA]</scope>
    <source>
        <strain evidence="3 4">Mal4</strain>
    </source>
</reference>
<protein>
    <submittedName>
        <fullName evidence="3">N-glycosyltransferase</fullName>
    </submittedName>
</protein>
<proteinExistence type="predicted"/>
<dbReference type="AlphaFoldDB" id="A0A517ZAY5"/>
<gene>
    <name evidence="3" type="ORF">Mal4_40090</name>
</gene>
<evidence type="ECO:0000259" key="2">
    <source>
        <dbReference type="Pfam" id="PF00535"/>
    </source>
</evidence>
<dbReference type="KEGG" id="mri:Mal4_40090"/>
<dbReference type="InterPro" id="IPR050834">
    <property type="entry name" value="Glycosyltransf_2"/>
</dbReference>
<feature type="domain" description="Glycosyltransferase 2-like" evidence="2">
    <location>
        <begin position="51"/>
        <end position="172"/>
    </location>
</feature>
<keyword evidence="4" id="KW-1185">Reference proteome</keyword>
<dbReference type="InterPro" id="IPR001173">
    <property type="entry name" value="Glyco_trans_2-like"/>
</dbReference>
<evidence type="ECO:0000256" key="1">
    <source>
        <dbReference type="SAM" id="MobiDB-lite"/>
    </source>
</evidence>
<evidence type="ECO:0000313" key="4">
    <source>
        <dbReference type="Proteomes" id="UP000320496"/>
    </source>
</evidence>
<name>A0A517ZAY5_9PLAN</name>
<dbReference type="Pfam" id="PF00535">
    <property type="entry name" value="Glycos_transf_2"/>
    <property type="match status" value="1"/>
</dbReference>